<gene>
    <name evidence="3" type="ORF">LPLAT_LOCUS9179</name>
</gene>
<dbReference type="GO" id="GO:0050808">
    <property type="term" value="P:synapse organization"/>
    <property type="evidence" value="ECO:0007669"/>
    <property type="project" value="TreeGrafter"/>
</dbReference>
<dbReference type="PROSITE" id="PS50835">
    <property type="entry name" value="IG_LIKE"/>
    <property type="match status" value="1"/>
</dbReference>
<dbReference type="AlphaFoldDB" id="A0AAV2NSV2"/>
<evidence type="ECO:0000259" key="2">
    <source>
        <dbReference type="PROSITE" id="PS50835"/>
    </source>
</evidence>
<dbReference type="InterPro" id="IPR036179">
    <property type="entry name" value="Ig-like_dom_sf"/>
</dbReference>
<keyword evidence="1" id="KW-0812">Transmembrane</keyword>
<dbReference type="EMBL" id="OZ034827">
    <property type="protein sequence ID" value="CAL1683466.1"/>
    <property type="molecule type" value="Genomic_DNA"/>
</dbReference>
<name>A0AAV2NSV2_9HYME</name>
<evidence type="ECO:0000313" key="3">
    <source>
        <dbReference type="EMBL" id="CAL1683466.1"/>
    </source>
</evidence>
<dbReference type="GO" id="GO:0032589">
    <property type="term" value="C:neuron projection membrane"/>
    <property type="evidence" value="ECO:0007669"/>
    <property type="project" value="TreeGrafter"/>
</dbReference>
<keyword evidence="4" id="KW-1185">Reference proteome</keyword>
<dbReference type="InterPro" id="IPR037448">
    <property type="entry name" value="Zig-8"/>
</dbReference>
<protein>
    <recommendedName>
        <fullName evidence="2">Ig-like domain-containing protein</fullName>
    </recommendedName>
</protein>
<keyword evidence="1" id="KW-1133">Transmembrane helix</keyword>
<dbReference type="InterPro" id="IPR007110">
    <property type="entry name" value="Ig-like_dom"/>
</dbReference>
<dbReference type="Pfam" id="PF07686">
    <property type="entry name" value="V-set"/>
    <property type="match status" value="1"/>
</dbReference>
<dbReference type="SMART" id="SM00409">
    <property type="entry name" value="IG"/>
    <property type="match status" value="1"/>
</dbReference>
<dbReference type="PANTHER" id="PTHR23279">
    <property type="entry name" value="DEFECTIVE PROBOSCIS EXTENSION RESPONSE DPR -RELATED"/>
    <property type="match status" value="1"/>
</dbReference>
<feature type="domain" description="Ig-like" evidence="2">
    <location>
        <begin position="27"/>
        <end position="134"/>
    </location>
</feature>
<keyword evidence="1" id="KW-0472">Membrane</keyword>
<dbReference type="FunFam" id="2.60.40.10:FF:000129">
    <property type="entry name" value="CLUMA_CG018772, isoform A"/>
    <property type="match status" value="1"/>
</dbReference>
<dbReference type="InterPro" id="IPR013783">
    <property type="entry name" value="Ig-like_fold"/>
</dbReference>
<evidence type="ECO:0000313" key="4">
    <source>
        <dbReference type="Proteomes" id="UP001497644"/>
    </source>
</evidence>
<dbReference type="PANTHER" id="PTHR23279:SF36">
    <property type="entry name" value="DEFECTIVE PROBOSCIS EXTENSION RESPONSE 9, ISOFORM A"/>
    <property type="match status" value="1"/>
</dbReference>
<sequence length="184" mass="20195">MPQSGSGKSGDTYNQNALEETARSAGPYFDKSASKNVTALLGKTTYLNCRVKNLGNKTMTLQVSWVRHRDVHLLTIGRYTYTNDQRFRAIHTAHSDDWTLQIKYPQHRDSGIYECQVSTTPHMSHLVHLNVIVTVIGVVVVVAVVVGSNDCAKFKPSLNSGGAPIEHLGLVDTGVGLSFSTPRR</sequence>
<accession>A0AAV2NSV2</accession>
<proteinExistence type="predicted"/>
<dbReference type="InterPro" id="IPR003599">
    <property type="entry name" value="Ig_sub"/>
</dbReference>
<feature type="transmembrane region" description="Helical" evidence="1">
    <location>
        <begin position="126"/>
        <end position="146"/>
    </location>
</feature>
<dbReference type="SUPFAM" id="SSF48726">
    <property type="entry name" value="Immunoglobulin"/>
    <property type="match status" value="1"/>
</dbReference>
<evidence type="ECO:0000256" key="1">
    <source>
        <dbReference type="SAM" id="Phobius"/>
    </source>
</evidence>
<reference evidence="3" key="1">
    <citation type="submission" date="2024-04" db="EMBL/GenBank/DDBJ databases">
        <authorList>
            <consortium name="Molecular Ecology Group"/>
        </authorList>
    </citation>
    <scope>NUCLEOTIDE SEQUENCE</scope>
</reference>
<dbReference type="Gene3D" id="2.60.40.10">
    <property type="entry name" value="Immunoglobulins"/>
    <property type="match status" value="1"/>
</dbReference>
<organism evidence="3 4">
    <name type="scientific">Lasius platythorax</name>
    <dbReference type="NCBI Taxonomy" id="488582"/>
    <lineage>
        <taxon>Eukaryota</taxon>
        <taxon>Metazoa</taxon>
        <taxon>Ecdysozoa</taxon>
        <taxon>Arthropoda</taxon>
        <taxon>Hexapoda</taxon>
        <taxon>Insecta</taxon>
        <taxon>Pterygota</taxon>
        <taxon>Neoptera</taxon>
        <taxon>Endopterygota</taxon>
        <taxon>Hymenoptera</taxon>
        <taxon>Apocrita</taxon>
        <taxon>Aculeata</taxon>
        <taxon>Formicoidea</taxon>
        <taxon>Formicidae</taxon>
        <taxon>Formicinae</taxon>
        <taxon>Lasius</taxon>
        <taxon>Lasius</taxon>
    </lineage>
</organism>
<dbReference type="InterPro" id="IPR013106">
    <property type="entry name" value="Ig_V-set"/>
</dbReference>
<dbReference type="Proteomes" id="UP001497644">
    <property type="component" value="Chromosome 4"/>
</dbReference>